<dbReference type="VEuPathDB" id="FungiDB:ATEG_00874"/>
<sequence>MAPHILIIGGGISGLASAIALAQQFASHTNPPQITVYELRDVPSTLGGPVNLTPKALRCLDMLGVLAELTQMRAGCEVDAIQIFSLRTGQELATIDYAGREGTGFGGYKGRRVKRYDLLRALLRVVERLESVTVQYGKKVMEVEEDIHEVRVRFEDGTSATGDIVLGCDGIHSAVRSEFVEPERVPSYSGIVSAYGFVEAKTVLGAQGTPFFKDTALAMSRYGSTLATFCDHDRELIYVVLLMPAEAQLSREGWKSMGHDQEMVRTEGLRRTQEAAIPDLVEMIEGVQDWTLYPVYILPPNGRWFTDRVMLLGDAAHAMPPKGESIGHALEDAVKFARVLGHYGIEDPIRSFRAYESAQRKKIEDAYKVSSNGWMSNHDLGAIRAQLFEWFTPVFLWWTRGQQEEDFLADPSDIPFSESDDGVENTARNP</sequence>
<dbReference type="Pfam" id="PF01494">
    <property type="entry name" value="FAD_binding_3"/>
    <property type="match status" value="1"/>
</dbReference>
<name>A0A5M3YT37_ASPTE</name>
<evidence type="ECO:0000256" key="4">
    <source>
        <dbReference type="ARBA" id="ARBA00023002"/>
    </source>
</evidence>
<dbReference type="Gene3D" id="3.50.50.60">
    <property type="entry name" value="FAD/NAD(P)-binding domain"/>
    <property type="match status" value="1"/>
</dbReference>
<evidence type="ECO:0000313" key="8">
    <source>
        <dbReference type="Proteomes" id="UP000452235"/>
    </source>
</evidence>
<evidence type="ECO:0000256" key="5">
    <source>
        <dbReference type="ARBA" id="ARBA00023033"/>
    </source>
</evidence>
<evidence type="ECO:0000313" key="7">
    <source>
        <dbReference type="EMBL" id="GFF14789.1"/>
    </source>
</evidence>
<dbReference type="AlphaFoldDB" id="A0A5M3YT37"/>
<dbReference type="InterPro" id="IPR050493">
    <property type="entry name" value="FAD-dep_Monooxygenase_BioMet"/>
</dbReference>
<keyword evidence="4" id="KW-0560">Oxidoreductase</keyword>
<dbReference type="PRINTS" id="PR00420">
    <property type="entry name" value="RNGMNOXGNASE"/>
</dbReference>
<dbReference type="Proteomes" id="UP000452235">
    <property type="component" value="Unassembled WGS sequence"/>
</dbReference>
<proteinExistence type="inferred from homology"/>
<keyword evidence="3" id="KW-0274">FAD</keyword>
<dbReference type="OrthoDB" id="16820at2759"/>
<evidence type="ECO:0000256" key="1">
    <source>
        <dbReference type="ARBA" id="ARBA00007992"/>
    </source>
</evidence>
<evidence type="ECO:0000256" key="3">
    <source>
        <dbReference type="ARBA" id="ARBA00022827"/>
    </source>
</evidence>
<feature type="domain" description="FAD-binding" evidence="6">
    <location>
        <begin position="5"/>
        <end position="340"/>
    </location>
</feature>
<dbReference type="EMBL" id="BLJY01000003">
    <property type="protein sequence ID" value="GFF14789.1"/>
    <property type="molecule type" value="Genomic_DNA"/>
</dbReference>
<dbReference type="GO" id="GO:0004497">
    <property type="term" value="F:monooxygenase activity"/>
    <property type="evidence" value="ECO:0007669"/>
    <property type="project" value="UniProtKB-KW"/>
</dbReference>
<dbReference type="PANTHER" id="PTHR13789">
    <property type="entry name" value="MONOOXYGENASE"/>
    <property type="match status" value="1"/>
</dbReference>
<gene>
    <name evidence="7" type="ORF">ATEIFO6365_0003085700</name>
</gene>
<organism evidence="7 8">
    <name type="scientific">Aspergillus terreus</name>
    <dbReference type="NCBI Taxonomy" id="33178"/>
    <lineage>
        <taxon>Eukaryota</taxon>
        <taxon>Fungi</taxon>
        <taxon>Dikarya</taxon>
        <taxon>Ascomycota</taxon>
        <taxon>Pezizomycotina</taxon>
        <taxon>Eurotiomycetes</taxon>
        <taxon>Eurotiomycetidae</taxon>
        <taxon>Eurotiales</taxon>
        <taxon>Aspergillaceae</taxon>
        <taxon>Aspergillus</taxon>
        <taxon>Aspergillus subgen. Circumdati</taxon>
    </lineage>
</organism>
<accession>A0A5M3YT37</accession>
<evidence type="ECO:0000259" key="6">
    <source>
        <dbReference type="Pfam" id="PF01494"/>
    </source>
</evidence>
<comment type="caution">
    <text evidence="7">The sequence shown here is derived from an EMBL/GenBank/DDBJ whole genome shotgun (WGS) entry which is preliminary data.</text>
</comment>
<keyword evidence="2" id="KW-0285">Flavoprotein</keyword>
<dbReference type="SUPFAM" id="SSF51905">
    <property type="entry name" value="FAD/NAD(P)-binding domain"/>
    <property type="match status" value="1"/>
</dbReference>
<comment type="similarity">
    <text evidence="1">Belongs to the paxM FAD-dependent monooxygenase family.</text>
</comment>
<dbReference type="InterPro" id="IPR002938">
    <property type="entry name" value="FAD-bd"/>
</dbReference>
<dbReference type="InterPro" id="IPR036188">
    <property type="entry name" value="FAD/NAD-bd_sf"/>
</dbReference>
<dbReference type="PANTHER" id="PTHR13789:SF309">
    <property type="entry name" value="PUTATIVE (AFU_ORTHOLOGUE AFUA_6G14510)-RELATED"/>
    <property type="match status" value="1"/>
</dbReference>
<protein>
    <submittedName>
        <fullName evidence="7">Salicylate hydroxylase</fullName>
    </submittedName>
</protein>
<evidence type="ECO:0000256" key="2">
    <source>
        <dbReference type="ARBA" id="ARBA00022630"/>
    </source>
</evidence>
<keyword evidence="5" id="KW-0503">Monooxygenase</keyword>
<dbReference type="GO" id="GO:0071949">
    <property type="term" value="F:FAD binding"/>
    <property type="evidence" value="ECO:0007669"/>
    <property type="project" value="InterPro"/>
</dbReference>
<keyword evidence="8" id="KW-1185">Reference proteome</keyword>
<reference evidence="7 8" key="1">
    <citation type="submission" date="2020-01" db="EMBL/GenBank/DDBJ databases">
        <title>Aspergillus terreus IFO 6365 whole genome shotgun sequence.</title>
        <authorList>
            <person name="Kanamasa S."/>
            <person name="Takahashi H."/>
        </authorList>
    </citation>
    <scope>NUCLEOTIDE SEQUENCE [LARGE SCALE GENOMIC DNA]</scope>
    <source>
        <strain evidence="7 8">IFO 6365</strain>
    </source>
</reference>